<dbReference type="PANTHER" id="PTHR31913:SF7">
    <property type="entry name" value="DEM PROTEIN"/>
    <property type="match status" value="1"/>
</dbReference>
<dbReference type="EMBL" id="MNCJ02000319">
    <property type="protein sequence ID" value="KAF5812388.1"/>
    <property type="molecule type" value="Genomic_DNA"/>
</dbReference>
<dbReference type="InterPro" id="IPR040458">
    <property type="entry name" value="Vid27"/>
</dbReference>
<sequence>MRDRRGMVQNIAHSNSPVLHWTKGHQFSRGTNFQCFATTGDGSIVLGSLDIQL</sequence>
<dbReference type="PANTHER" id="PTHR31913">
    <property type="entry name" value="VACUOLAR IMPORT AND DEGRADATION PROTEIN 27"/>
    <property type="match status" value="1"/>
</dbReference>
<reference evidence="1" key="1">
    <citation type="journal article" date="2017" name="Nature">
        <title>The sunflower genome provides insights into oil metabolism, flowering and Asterid evolution.</title>
        <authorList>
            <person name="Badouin H."/>
            <person name="Gouzy J."/>
            <person name="Grassa C.J."/>
            <person name="Murat F."/>
            <person name="Staton S.E."/>
            <person name="Cottret L."/>
            <person name="Lelandais-Briere C."/>
            <person name="Owens G.L."/>
            <person name="Carrere S."/>
            <person name="Mayjonade B."/>
            <person name="Legrand L."/>
            <person name="Gill N."/>
            <person name="Kane N.C."/>
            <person name="Bowers J.E."/>
            <person name="Hubner S."/>
            <person name="Bellec A."/>
            <person name="Berard A."/>
            <person name="Berges H."/>
            <person name="Blanchet N."/>
            <person name="Boniface M.C."/>
            <person name="Brunel D."/>
            <person name="Catrice O."/>
            <person name="Chaidir N."/>
            <person name="Claudel C."/>
            <person name="Donnadieu C."/>
            <person name="Faraut T."/>
            <person name="Fievet G."/>
            <person name="Helmstetter N."/>
            <person name="King M."/>
            <person name="Knapp S.J."/>
            <person name="Lai Z."/>
            <person name="Le Paslier M.C."/>
            <person name="Lippi Y."/>
            <person name="Lorenzon L."/>
            <person name="Mandel J.R."/>
            <person name="Marage G."/>
            <person name="Marchand G."/>
            <person name="Marquand E."/>
            <person name="Bret-Mestries E."/>
            <person name="Morien E."/>
            <person name="Nambeesan S."/>
            <person name="Nguyen T."/>
            <person name="Pegot-Espagnet P."/>
            <person name="Pouilly N."/>
            <person name="Raftis F."/>
            <person name="Sallet E."/>
            <person name="Schiex T."/>
            <person name="Thomas J."/>
            <person name="Vandecasteele C."/>
            <person name="Vares D."/>
            <person name="Vear F."/>
            <person name="Vautrin S."/>
            <person name="Crespi M."/>
            <person name="Mangin B."/>
            <person name="Burke J.M."/>
            <person name="Salse J."/>
            <person name="Munos S."/>
            <person name="Vincourt P."/>
            <person name="Rieseberg L.H."/>
            <person name="Langlade N.B."/>
        </authorList>
    </citation>
    <scope>NUCLEOTIDE SEQUENCE</scope>
    <source>
        <tissue evidence="1">Leaves</tissue>
    </source>
</reference>
<proteinExistence type="predicted"/>
<accession>A0A9K3JCC1</accession>
<protein>
    <submittedName>
        <fullName evidence="1">Vacuolar import/degradation Vid27</fullName>
    </submittedName>
</protein>
<evidence type="ECO:0000313" key="2">
    <source>
        <dbReference type="Proteomes" id="UP000215914"/>
    </source>
</evidence>
<reference evidence="1" key="2">
    <citation type="submission" date="2020-06" db="EMBL/GenBank/DDBJ databases">
        <title>Helianthus annuus Genome sequencing and assembly Release 2.</title>
        <authorList>
            <person name="Gouzy J."/>
            <person name="Langlade N."/>
            <person name="Munos S."/>
        </authorList>
    </citation>
    <scope>NUCLEOTIDE SEQUENCE</scope>
    <source>
        <tissue evidence="1">Leaves</tissue>
    </source>
</reference>
<organism evidence="1 2">
    <name type="scientific">Helianthus annuus</name>
    <name type="common">Common sunflower</name>
    <dbReference type="NCBI Taxonomy" id="4232"/>
    <lineage>
        <taxon>Eukaryota</taxon>
        <taxon>Viridiplantae</taxon>
        <taxon>Streptophyta</taxon>
        <taxon>Embryophyta</taxon>
        <taxon>Tracheophyta</taxon>
        <taxon>Spermatophyta</taxon>
        <taxon>Magnoliopsida</taxon>
        <taxon>eudicotyledons</taxon>
        <taxon>Gunneridae</taxon>
        <taxon>Pentapetalae</taxon>
        <taxon>asterids</taxon>
        <taxon>campanulids</taxon>
        <taxon>Asterales</taxon>
        <taxon>Asteraceae</taxon>
        <taxon>Asteroideae</taxon>
        <taxon>Heliantheae alliance</taxon>
        <taxon>Heliantheae</taxon>
        <taxon>Helianthus</taxon>
    </lineage>
</organism>
<dbReference type="AlphaFoldDB" id="A0A9K3JCC1"/>
<evidence type="ECO:0000313" key="1">
    <source>
        <dbReference type="EMBL" id="KAF5812388.1"/>
    </source>
</evidence>
<keyword evidence="2" id="KW-1185">Reference proteome</keyword>
<dbReference type="Proteomes" id="UP000215914">
    <property type="component" value="Unassembled WGS sequence"/>
</dbReference>
<comment type="caution">
    <text evidence="1">The sequence shown here is derived from an EMBL/GenBank/DDBJ whole genome shotgun (WGS) entry which is preliminary data.</text>
</comment>
<dbReference type="Gramene" id="mRNA:HanXRQr2_Chr04g0192021">
    <property type="protein sequence ID" value="CDS:HanXRQr2_Chr04g0192021.1"/>
    <property type="gene ID" value="HanXRQr2_Chr04g0192021"/>
</dbReference>
<gene>
    <name evidence="1" type="ORF">HanXRQr2_Chr04g0192021</name>
</gene>
<name>A0A9K3JCC1_HELAN</name>